<feature type="transmembrane region" description="Helical" evidence="1">
    <location>
        <begin position="62"/>
        <end position="81"/>
    </location>
</feature>
<keyword evidence="1" id="KW-1133">Transmembrane helix</keyword>
<dbReference type="EMBL" id="FNYR01000005">
    <property type="protein sequence ID" value="SEI66356.1"/>
    <property type="molecule type" value="Genomic_DNA"/>
</dbReference>
<dbReference type="Proteomes" id="UP000198888">
    <property type="component" value="Unassembled WGS sequence"/>
</dbReference>
<protein>
    <recommendedName>
        <fullName evidence="4">TM2 domain-containing protein</fullName>
    </recommendedName>
</protein>
<accession>A0A1H6SHI1</accession>
<dbReference type="RefSeq" id="WP_089671349.1">
    <property type="nucleotide sequence ID" value="NZ_CP024845.1"/>
</dbReference>
<gene>
    <name evidence="2" type="ORF">SAMN05444271_10550</name>
</gene>
<dbReference type="AlphaFoldDB" id="A0A1H6SHI1"/>
<organism evidence="2 3">
    <name type="scientific">Halohasta litchfieldiae</name>
    <dbReference type="NCBI Taxonomy" id="1073996"/>
    <lineage>
        <taxon>Archaea</taxon>
        <taxon>Methanobacteriati</taxon>
        <taxon>Methanobacteriota</taxon>
        <taxon>Stenosarchaea group</taxon>
        <taxon>Halobacteria</taxon>
        <taxon>Halobacteriales</taxon>
        <taxon>Haloferacaceae</taxon>
        <taxon>Halohasta</taxon>
    </lineage>
</organism>
<keyword evidence="3" id="KW-1185">Reference proteome</keyword>
<evidence type="ECO:0000313" key="3">
    <source>
        <dbReference type="Proteomes" id="UP000198888"/>
    </source>
</evidence>
<dbReference type="KEGG" id="hae:halTADL_3237"/>
<reference evidence="2 3" key="1">
    <citation type="submission" date="2016-10" db="EMBL/GenBank/DDBJ databases">
        <authorList>
            <person name="de Groot N.N."/>
        </authorList>
    </citation>
    <scope>NUCLEOTIDE SEQUENCE [LARGE SCALE GENOMIC DNA]</scope>
    <source>
        <strain evidence="2 3">DSM 22187</strain>
    </source>
</reference>
<keyword evidence="1" id="KW-0472">Membrane</keyword>
<dbReference type="GeneID" id="35004003"/>
<sequence>MVQQNTEEVSGIVSALLSLIIVGLGHIVINKQTKRGAFWLVGSIGAGVLYGLFSFLTAGLGLFLFPVLFLIPVASAVDAYLQAQKINSGAIQV</sequence>
<evidence type="ECO:0000313" key="2">
    <source>
        <dbReference type="EMBL" id="SEI66356.1"/>
    </source>
</evidence>
<feature type="transmembrane region" description="Helical" evidence="1">
    <location>
        <begin position="12"/>
        <end position="29"/>
    </location>
</feature>
<evidence type="ECO:0008006" key="4">
    <source>
        <dbReference type="Google" id="ProtNLM"/>
    </source>
</evidence>
<accession>A0A2H4Q6H1</accession>
<keyword evidence="1" id="KW-0812">Transmembrane</keyword>
<evidence type="ECO:0000256" key="1">
    <source>
        <dbReference type="SAM" id="Phobius"/>
    </source>
</evidence>
<feature type="transmembrane region" description="Helical" evidence="1">
    <location>
        <begin position="36"/>
        <end position="56"/>
    </location>
</feature>
<proteinExistence type="predicted"/>
<name>A0A1H6SHI1_9EURY</name>